<dbReference type="EMBL" id="RCMI01000480">
    <property type="protein sequence ID" value="KAG2908935.1"/>
    <property type="molecule type" value="Genomic_DNA"/>
</dbReference>
<dbReference type="Proteomes" id="UP000735874">
    <property type="component" value="Unassembled WGS sequence"/>
</dbReference>
<accession>A0A329RXH4</accession>
<dbReference type="VEuPathDB" id="FungiDB:PC110_g15358"/>
<dbReference type="EMBL" id="MJFZ01000502">
    <property type="protein sequence ID" value="RAW28266.1"/>
    <property type="molecule type" value="Genomic_DNA"/>
</dbReference>
<dbReference type="GO" id="GO:0003676">
    <property type="term" value="F:nucleic acid binding"/>
    <property type="evidence" value="ECO:0007669"/>
    <property type="project" value="InterPro"/>
</dbReference>
<proteinExistence type="predicted"/>
<dbReference type="Proteomes" id="UP000697107">
    <property type="component" value="Unassembled WGS sequence"/>
</dbReference>
<dbReference type="SUPFAM" id="SSF53098">
    <property type="entry name" value="Ribonuclease H-like"/>
    <property type="match status" value="1"/>
</dbReference>
<sequence>MEVICSWIQWRLPDCDIETTASAYLLATTANIAEYTGMINGVLAALDKGVTDLIAVGDARLVIQQSMGVIACMQGTLQVGLARRKDLTT</sequence>
<comment type="caution">
    <text evidence="6">The sequence shown here is derived from an EMBL/GenBank/DDBJ whole genome shotgun (WGS) entry which is preliminary data.</text>
</comment>
<reference evidence="6 7" key="1">
    <citation type="submission" date="2018-01" db="EMBL/GenBank/DDBJ databases">
        <title>Draft genome of the strawberry crown rot pathogen Phytophthora cactorum.</title>
        <authorList>
            <person name="Armitage A.D."/>
            <person name="Lysoe E."/>
            <person name="Nellist C.F."/>
            <person name="Harrison R.J."/>
            <person name="Brurberg M.B."/>
        </authorList>
    </citation>
    <scope>NUCLEOTIDE SEQUENCE [LARGE SCALE GENOMIC DNA]</scope>
    <source>
        <strain evidence="6 7">10300</strain>
    </source>
</reference>
<keyword evidence="7" id="KW-1185">Reference proteome</keyword>
<evidence type="ECO:0000313" key="4">
    <source>
        <dbReference type="EMBL" id="KAG2973492.1"/>
    </source>
</evidence>
<dbReference type="InterPro" id="IPR036397">
    <property type="entry name" value="RNaseH_sf"/>
</dbReference>
<evidence type="ECO:0000313" key="3">
    <source>
        <dbReference type="EMBL" id="KAG2922492.1"/>
    </source>
</evidence>
<dbReference type="EMBL" id="RCMV01000726">
    <property type="protein sequence ID" value="KAG3213497.1"/>
    <property type="molecule type" value="Genomic_DNA"/>
</dbReference>
<dbReference type="EMBL" id="RCMK01000550">
    <property type="protein sequence ID" value="KAG2922492.1"/>
    <property type="molecule type" value="Genomic_DNA"/>
</dbReference>
<organism evidence="6 7">
    <name type="scientific">Phytophthora cactorum</name>
    <dbReference type="NCBI Taxonomy" id="29920"/>
    <lineage>
        <taxon>Eukaryota</taxon>
        <taxon>Sar</taxon>
        <taxon>Stramenopiles</taxon>
        <taxon>Oomycota</taxon>
        <taxon>Peronosporomycetes</taxon>
        <taxon>Peronosporales</taxon>
        <taxon>Peronosporaceae</taxon>
        <taxon>Phytophthora</taxon>
    </lineage>
</organism>
<name>A0A329RXH4_9STRA</name>
<evidence type="ECO:0000313" key="5">
    <source>
        <dbReference type="EMBL" id="KAG3213497.1"/>
    </source>
</evidence>
<reference evidence="1" key="2">
    <citation type="submission" date="2018-10" db="EMBL/GenBank/DDBJ databases">
        <title>Effector identification in a new, highly contiguous assembly of the strawberry crown rot pathogen Phytophthora cactorum.</title>
        <authorList>
            <person name="Armitage A.D."/>
            <person name="Nellist C.F."/>
            <person name="Bates H."/>
            <person name="Vickerstaff R.J."/>
            <person name="Harrison R.J."/>
        </authorList>
    </citation>
    <scope>NUCLEOTIDE SEQUENCE</scope>
    <source>
        <strain evidence="1">15-7</strain>
        <strain evidence="2">4032</strain>
        <strain evidence="3">4040</strain>
        <strain evidence="4">P415</strain>
        <strain evidence="5">P421</strain>
    </source>
</reference>
<dbReference type="InterPro" id="IPR012337">
    <property type="entry name" value="RNaseH-like_sf"/>
</dbReference>
<dbReference type="Proteomes" id="UP000760860">
    <property type="component" value="Unassembled WGS sequence"/>
</dbReference>
<dbReference type="AlphaFoldDB" id="A0A329RXH4"/>
<evidence type="ECO:0000313" key="6">
    <source>
        <dbReference type="EMBL" id="RAW28266.1"/>
    </source>
</evidence>
<dbReference type="Proteomes" id="UP000774804">
    <property type="component" value="Unassembled WGS sequence"/>
</dbReference>
<evidence type="ECO:0000313" key="1">
    <source>
        <dbReference type="EMBL" id="KAG2850047.1"/>
    </source>
</evidence>
<dbReference type="Proteomes" id="UP000736787">
    <property type="component" value="Unassembled WGS sequence"/>
</dbReference>
<protein>
    <submittedName>
        <fullName evidence="6">Uncharacterized protein</fullName>
    </submittedName>
</protein>
<dbReference type="OrthoDB" id="124218at2759"/>
<evidence type="ECO:0000313" key="7">
    <source>
        <dbReference type="Proteomes" id="UP000251314"/>
    </source>
</evidence>
<dbReference type="Proteomes" id="UP000251314">
    <property type="component" value="Unassembled WGS sequence"/>
</dbReference>
<gene>
    <name evidence="6" type="ORF">PC110_g15358</name>
    <name evidence="1" type="ORF">PC113_g17134</name>
    <name evidence="2" type="ORF">PC115_g13445</name>
    <name evidence="3" type="ORF">PC117_g15960</name>
    <name evidence="4" type="ORF">PC118_g15096</name>
    <name evidence="5" type="ORF">PC129_g15560</name>
</gene>
<dbReference type="Gene3D" id="3.30.420.10">
    <property type="entry name" value="Ribonuclease H-like superfamily/Ribonuclease H"/>
    <property type="match status" value="1"/>
</dbReference>
<evidence type="ECO:0000313" key="2">
    <source>
        <dbReference type="EMBL" id="KAG2908935.1"/>
    </source>
</evidence>
<dbReference type="EMBL" id="RCML01000573">
    <property type="protein sequence ID" value="KAG2973492.1"/>
    <property type="molecule type" value="Genomic_DNA"/>
</dbReference>
<dbReference type="EMBL" id="RCMG01000721">
    <property type="protein sequence ID" value="KAG2850047.1"/>
    <property type="molecule type" value="Genomic_DNA"/>
</dbReference>